<dbReference type="OrthoDB" id="9804395at2"/>
<sequence length="223" mass="23842">MPPILTLESRTIQYWRVELSNELLVVGLGDSVTAGDGLRGPEETVTARLAARLGATWVVRARSGLTSRGIARLLDRAVAADDVAAADVVVVSVGVNDLTRLTPLPLWRRDLGALLARVTALSSGRVVLLGMPPVRAFPRLPRPVAAVLGARAVRMDRVGRDVARRYGVLHLPLPARLLEPEGAFAADGFHPSARSHDVLAQLVADLLADPADRRTRGDADAVR</sequence>
<accession>A0A4Q5J3Q5</accession>
<organism evidence="2 3">
    <name type="scientific">Nocardioides iriomotensis</name>
    <dbReference type="NCBI Taxonomy" id="715784"/>
    <lineage>
        <taxon>Bacteria</taxon>
        <taxon>Bacillati</taxon>
        <taxon>Actinomycetota</taxon>
        <taxon>Actinomycetes</taxon>
        <taxon>Propionibacteriales</taxon>
        <taxon>Nocardioidaceae</taxon>
        <taxon>Nocardioides</taxon>
    </lineage>
</organism>
<reference evidence="2 3" key="1">
    <citation type="submission" date="2019-01" db="EMBL/GenBank/DDBJ databases">
        <title>Nocardioides guangzhouensis sp. nov., an actinobacterium isolated from soil.</title>
        <authorList>
            <person name="Fu Y."/>
            <person name="Cai Y."/>
            <person name="Lin Z."/>
            <person name="Chen P."/>
        </authorList>
    </citation>
    <scope>NUCLEOTIDE SEQUENCE [LARGE SCALE GENOMIC DNA]</scope>
    <source>
        <strain evidence="2 3">NBRC 105384</strain>
    </source>
</reference>
<dbReference type="CDD" id="cd01836">
    <property type="entry name" value="FeeA_FeeB_like"/>
    <property type="match status" value="1"/>
</dbReference>
<dbReference type="InterPro" id="IPR036514">
    <property type="entry name" value="SGNH_hydro_sf"/>
</dbReference>
<keyword evidence="3" id="KW-1185">Reference proteome</keyword>
<feature type="domain" description="SGNH hydrolase-type esterase" evidence="1">
    <location>
        <begin position="28"/>
        <end position="197"/>
    </location>
</feature>
<evidence type="ECO:0000313" key="3">
    <source>
        <dbReference type="Proteomes" id="UP000291189"/>
    </source>
</evidence>
<keyword evidence="2" id="KW-0378">Hydrolase</keyword>
<proteinExistence type="predicted"/>
<evidence type="ECO:0000313" key="2">
    <source>
        <dbReference type="EMBL" id="RYU12298.1"/>
    </source>
</evidence>
<dbReference type="InterPro" id="IPR051532">
    <property type="entry name" value="Ester_Hydrolysis_Enzymes"/>
</dbReference>
<dbReference type="PANTHER" id="PTHR30383">
    <property type="entry name" value="THIOESTERASE 1/PROTEASE 1/LYSOPHOSPHOLIPASE L1"/>
    <property type="match status" value="1"/>
</dbReference>
<protein>
    <submittedName>
        <fullName evidence="2">SGNH/GDSL hydrolase family protein</fullName>
    </submittedName>
</protein>
<dbReference type="InterPro" id="IPR013830">
    <property type="entry name" value="SGNH_hydro"/>
</dbReference>
<evidence type="ECO:0000259" key="1">
    <source>
        <dbReference type="Pfam" id="PF13472"/>
    </source>
</evidence>
<name>A0A4Q5J3Q5_9ACTN</name>
<dbReference type="Gene3D" id="3.40.50.1110">
    <property type="entry name" value="SGNH hydrolase"/>
    <property type="match status" value="1"/>
</dbReference>
<comment type="caution">
    <text evidence="2">The sequence shown here is derived from an EMBL/GenBank/DDBJ whole genome shotgun (WGS) entry which is preliminary data.</text>
</comment>
<dbReference type="SUPFAM" id="SSF52266">
    <property type="entry name" value="SGNH hydrolase"/>
    <property type="match status" value="1"/>
</dbReference>
<dbReference type="GO" id="GO:0004622">
    <property type="term" value="F:phosphatidylcholine lysophospholipase activity"/>
    <property type="evidence" value="ECO:0007669"/>
    <property type="project" value="TreeGrafter"/>
</dbReference>
<dbReference type="EMBL" id="SDPU01000021">
    <property type="protein sequence ID" value="RYU12298.1"/>
    <property type="molecule type" value="Genomic_DNA"/>
</dbReference>
<dbReference type="Proteomes" id="UP000291189">
    <property type="component" value="Unassembled WGS sequence"/>
</dbReference>
<gene>
    <name evidence="2" type="ORF">ETU37_09795</name>
</gene>
<dbReference type="PANTHER" id="PTHR30383:SF5">
    <property type="entry name" value="SGNH HYDROLASE-TYPE ESTERASE DOMAIN-CONTAINING PROTEIN"/>
    <property type="match status" value="1"/>
</dbReference>
<dbReference type="Pfam" id="PF13472">
    <property type="entry name" value="Lipase_GDSL_2"/>
    <property type="match status" value="1"/>
</dbReference>
<dbReference type="AlphaFoldDB" id="A0A4Q5J3Q5"/>